<protein>
    <submittedName>
        <fullName evidence="2">Protein AIM2</fullName>
    </submittedName>
</protein>
<dbReference type="InterPro" id="IPR002925">
    <property type="entry name" value="Dienelactn_hydro"/>
</dbReference>
<dbReference type="SUPFAM" id="SSF53474">
    <property type="entry name" value="alpha/beta-Hydrolases"/>
    <property type="match status" value="1"/>
</dbReference>
<accession>A0A8H4J613</accession>
<sequence length="247" mass="27252">MIQQCCAAGEIHTGTPTGRVDKVHGLDCYIATPPTGTTPQGVIVILPDIFGWRLVNTRILADAYASKGNYLVFLPELQDGMAFDPSLLTSLENLETAGLYAALTRAYHFARIACRYLPFARVNTDDVVRSRLYPSSPRSAKMKAGGVDVDGKRLPLVDAVYTAHPSNMRVPGDVEAVSLPMSVAAGEIDARFPKDKVEVTREILERKTREEGKKHEMVWYEGCHYGWAVRGEKDDLVEGRKGLEAEE</sequence>
<dbReference type="Proteomes" id="UP000572817">
    <property type="component" value="Unassembled WGS sequence"/>
</dbReference>
<evidence type="ECO:0000313" key="2">
    <source>
        <dbReference type="EMBL" id="KAF4313770.1"/>
    </source>
</evidence>
<dbReference type="InterPro" id="IPR029058">
    <property type="entry name" value="AB_hydrolase_fold"/>
</dbReference>
<keyword evidence="3" id="KW-1185">Reference proteome</keyword>
<organism evidence="2 3">
    <name type="scientific">Botryosphaeria dothidea</name>
    <dbReference type="NCBI Taxonomy" id="55169"/>
    <lineage>
        <taxon>Eukaryota</taxon>
        <taxon>Fungi</taxon>
        <taxon>Dikarya</taxon>
        <taxon>Ascomycota</taxon>
        <taxon>Pezizomycotina</taxon>
        <taxon>Dothideomycetes</taxon>
        <taxon>Dothideomycetes incertae sedis</taxon>
        <taxon>Botryosphaeriales</taxon>
        <taxon>Botryosphaeriaceae</taxon>
        <taxon>Botryosphaeria</taxon>
    </lineage>
</organism>
<dbReference type="Gene3D" id="3.40.50.1820">
    <property type="entry name" value="alpha/beta hydrolase"/>
    <property type="match status" value="2"/>
</dbReference>
<dbReference type="GO" id="GO:0016787">
    <property type="term" value="F:hydrolase activity"/>
    <property type="evidence" value="ECO:0007669"/>
    <property type="project" value="InterPro"/>
</dbReference>
<comment type="caution">
    <text evidence="2">The sequence shown here is derived from an EMBL/GenBank/DDBJ whole genome shotgun (WGS) entry which is preliminary data.</text>
</comment>
<dbReference type="EMBL" id="WWBZ02000001">
    <property type="protein sequence ID" value="KAF4313770.1"/>
    <property type="molecule type" value="Genomic_DNA"/>
</dbReference>
<gene>
    <name evidence="2" type="ORF">GTA08_BOTSDO01698</name>
</gene>
<dbReference type="PANTHER" id="PTHR17630:SF105">
    <property type="entry name" value="DIENELACTONE HYDROLASE FAMILY PROTEIN (AFU_ORTHOLOGUE AFUA_4G08790)"/>
    <property type="match status" value="1"/>
</dbReference>
<evidence type="ECO:0000259" key="1">
    <source>
        <dbReference type="Pfam" id="PF01738"/>
    </source>
</evidence>
<evidence type="ECO:0000313" key="3">
    <source>
        <dbReference type="Proteomes" id="UP000572817"/>
    </source>
</evidence>
<feature type="domain" description="Dienelactone hydrolase" evidence="1">
    <location>
        <begin position="153"/>
        <end position="234"/>
    </location>
</feature>
<dbReference type="Pfam" id="PF01738">
    <property type="entry name" value="DLH"/>
    <property type="match status" value="1"/>
</dbReference>
<proteinExistence type="predicted"/>
<dbReference type="AlphaFoldDB" id="A0A8H4J613"/>
<dbReference type="OrthoDB" id="17560at2759"/>
<reference evidence="2" key="1">
    <citation type="submission" date="2020-04" db="EMBL/GenBank/DDBJ databases">
        <title>Genome Assembly and Annotation of Botryosphaeria dothidea sdau 11-99, a Latent Pathogen of Apple Fruit Ring Rot in China.</title>
        <authorList>
            <person name="Yu C."/>
            <person name="Diao Y."/>
            <person name="Lu Q."/>
            <person name="Zhao J."/>
            <person name="Cui S."/>
            <person name="Peng C."/>
            <person name="He B."/>
            <person name="Liu H."/>
        </authorList>
    </citation>
    <scope>NUCLEOTIDE SEQUENCE [LARGE SCALE GENOMIC DNA]</scope>
    <source>
        <strain evidence="2">Sdau11-99</strain>
    </source>
</reference>
<name>A0A8H4J613_9PEZI</name>
<dbReference type="PANTHER" id="PTHR17630">
    <property type="entry name" value="DIENELACTONE HYDROLASE"/>
    <property type="match status" value="1"/>
</dbReference>